<organism evidence="2 3">
    <name type="scientific">Portibacter lacus</name>
    <dbReference type="NCBI Taxonomy" id="1099794"/>
    <lineage>
        <taxon>Bacteria</taxon>
        <taxon>Pseudomonadati</taxon>
        <taxon>Bacteroidota</taxon>
        <taxon>Saprospiria</taxon>
        <taxon>Saprospirales</taxon>
        <taxon>Haliscomenobacteraceae</taxon>
        <taxon>Portibacter</taxon>
    </lineage>
</organism>
<dbReference type="Gene3D" id="2.60.120.10">
    <property type="entry name" value="Jelly Rolls"/>
    <property type="match status" value="1"/>
</dbReference>
<accession>A0AA37SM96</accession>
<dbReference type="InterPro" id="IPR014710">
    <property type="entry name" value="RmlC-like_jellyroll"/>
</dbReference>
<comment type="caution">
    <text evidence="2">The sequence shown here is derived from an EMBL/GenBank/DDBJ whole genome shotgun (WGS) entry which is preliminary data.</text>
</comment>
<evidence type="ECO:0000313" key="3">
    <source>
        <dbReference type="Proteomes" id="UP001156666"/>
    </source>
</evidence>
<proteinExistence type="predicted"/>
<evidence type="ECO:0000313" key="2">
    <source>
        <dbReference type="EMBL" id="GLR15949.1"/>
    </source>
</evidence>
<reference evidence="2" key="2">
    <citation type="submission" date="2023-01" db="EMBL/GenBank/DDBJ databases">
        <title>Draft genome sequence of Portibacter lacus strain NBRC 108769.</title>
        <authorList>
            <person name="Sun Q."/>
            <person name="Mori K."/>
        </authorList>
    </citation>
    <scope>NUCLEOTIDE SEQUENCE</scope>
    <source>
        <strain evidence="2">NBRC 108769</strain>
    </source>
</reference>
<dbReference type="EMBL" id="BSOH01000002">
    <property type="protein sequence ID" value="GLR15949.1"/>
    <property type="molecule type" value="Genomic_DNA"/>
</dbReference>
<keyword evidence="3" id="KW-1185">Reference proteome</keyword>
<gene>
    <name evidence="2" type="ORF">GCM10007940_05640</name>
</gene>
<dbReference type="SUPFAM" id="SSF51182">
    <property type="entry name" value="RmlC-like cupins"/>
    <property type="match status" value="1"/>
</dbReference>
<feature type="domain" description="Sugar 3,4-ketoisomerase QdtA cupin" evidence="1">
    <location>
        <begin position="6"/>
        <end position="131"/>
    </location>
</feature>
<dbReference type="CDD" id="cd20292">
    <property type="entry name" value="cupin_QdtA-like"/>
    <property type="match status" value="1"/>
</dbReference>
<protein>
    <recommendedName>
        <fullName evidence="1">Sugar 3,4-ketoisomerase QdtA cupin domain-containing protein</fullName>
    </recommendedName>
</protein>
<dbReference type="AlphaFoldDB" id="A0AA37SM96"/>
<reference evidence="2" key="1">
    <citation type="journal article" date="2014" name="Int. J. Syst. Evol. Microbiol.">
        <title>Complete genome sequence of Corynebacterium casei LMG S-19264T (=DSM 44701T), isolated from a smear-ripened cheese.</title>
        <authorList>
            <consortium name="US DOE Joint Genome Institute (JGI-PGF)"/>
            <person name="Walter F."/>
            <person name="Albersmeier A."/>
            <person name="Kalinowski J."/>
            <person name="Ruckert C."/>
        </authorList>
    </citation>
    <scope>NUCLEOTIDE SEQUENCE</scope>
    <source>
        <strain evidence="2">NBRC 108769</strain>
    </source>
</reference>
<evidence type="ECO:0000259" key="1">
    <source>
        <dbReference type="Pfam" id="PF05523"/>
    </source>
</evidence>
<dbReference type="Proteomes" id="UP001156666">
    <property type="component" value="Unassembled WGS sequence"/>
</dbReference>
<dbReference type="InterPro" id="IPR011051">
    <property type="entry name" value="RmlC_Cupin_sf"/>
</dbReference>
<dbReference type="Pfam" id="PF05523">
    <property type="entry name" value="FdtA"/>
    <property type="match status" value="1"/>
</dbReference>
<sequence>MEGEPKIIEMEMHGKEEEGYLSIFENQKVLPLIKRVFWTYHTPKDVTRGKHAHLETEMILIAVAGSIDINTIDALGKKNEFQLSTPNQGLYIPKMCWHEMKYSIGAVQLVLSSTIYDEKDYIRSFSTFSDLIKI</sequence>
<dbReference type="RefSeq" id="WP_235294811.1">
    <property type="nucleotide sequence ID" value="NZ_BSOH01000002.1"/>
</dbReference>
<name>A0AA37SM96_9BACT</name>
<dbReference type="InterPro" id="IPR008894">
    <property type="entry name" value="QdtA_cupin_dom"/>
</dbReference>